<comment type="caution">
    <text evidence="7">The sequence shown here is derived from an EMBL/GenBank/DDBJ whole genome shotgun (WGS) entry which is preliminary data.</text>
</comment>
<dbReference type="SMART" id="SM00306">
    <property type="entry name" value="HintN"/>
    <property type="match status" value="1"/>
</dbReference>
<keyword evidence="1" id="KW-0479">Metal-binding</keyword>
<dbReference type="SMART" id="SM00305">
    <property type="entry name" value="HintC"/>
    <property type="match status" value="1"/>
</dbReference>
<keyword evidence="8" id="KW-1185">Reference proteome</keyword>
<dbReference type="PROSITE" id="PS50817">
    <property type="entry name" value="INTEIN_N_TER"/>
    <property type="match status" value="1"/>
</dbReference>
<reference evidence="7 8" key="1">
    <citation type="submission" date="2020-10" db="EMBL/GenBank/DDBJ databases">
        <title>Sequencing the genomes of 1000 actinobacteria strains.</title>
        <authorList>
            <person name="Klenk H.-P."/>
        </authorList>
    </citation>
    <scope>NUCLEOTIDE SEQUENCE [LARGE SCALE GENOMIC DNA]</scope>
    <source>
        <strain evidence="7 8">DSM 43748</strain>
    </source>
</reference>
<dbReference type="Gene3D" id="3.80.30.30">
    <property type="match status" value="1"/>
</dbReference>
<evidence type="ECO:0000256" key="4">
    <source>
        <dbReference type="SAM" id="MobiDB-lite"/>
    </source>
</evidence>
<accession>A0ABR9KE89</accession>
<protein>
    <submittedName>
        <fullName evidence="7">DNA repair photolyase</fullName>
    </submittedName>
</protein>
<dbReference type="PANTHER" id="PTHR43432">
    <property type="entry name" value="SLR0285 PROTEIN"/>
    <property type="match status" value="1"/>
</dbReference>
<dbReference type="RefSeq" id="WP_192775414.1">
    <property type="nucleotide sequence ID" value="NZ_BAAASY010000038.1"/>
</dbReference>
<keyword evidence="3" id="KW-0411">Iron-sulfur</keyword>
<feature type="domain" description="Hint" evidence="5">
    <location>
        <begin position="409"/>
        <end position="451"/>
    </location>
</feature>
<feature type="region of interest" description="Disordered" evidence="4">
    <location>
        <begin position="315"/>
        <end position="345"/>
    </location>
</feature>
<dbReference type="Gene3D" id="2.170.16.10">
    <property type="entry name" value="Hedgehog/Intein (Hint) domain"/>
    <property type="match status" value="1"/>
</dbReference>
<evidence type="ECO:0000259" key="6">
    <source>
        <dbReference type="SMART" id="SM00306"/>
    </source>
</evidence>
<dbReference type="InterPro" id="IPR003587">
    <property type="entry name" value="Hint_dom_N"/>
</dbReference>
<dbReference type="InterPro" id="IPR040086">
    <property type="entry name" value="MJ0683-like"/>
</dbReference>
<evidence type="ECO:0000256" key="2">
    <source>
        <dbReference type="ARBA" id="ARBA00023004"/>
    </source>
</evidence>
<dbReference type="SUPFAM" id="SSF51294">
    <property type="entry name" value="Hedgehog/intein (Hint) domain"/>
    <property type="match status" value="1"/>
</dbReference>
<name>A0ABR9KE89_9ACTN</name>
<dbReference type="InterPro" id="IPR006141">
    <property type="entry name" value="Intein_N"/>
</dbReference>
<dbReference type="EMBL" id="JADBEF010000001">
    <property type="protein sequence ID" value="MBE1560317.1"/>
    <property type="molecule type" value="Genomic_DNA"/>
</dbReference>
<dbReference type="InterPro" id="IPR036844">
    <property type="entry name" value="Hint_dom_sf"/>
</dbReference>
<dbReference type="SUPFAM" id="SSF102114">
    <property type="entry name" value="Radical SAM enzymes"/>
    <property type="match status" value="1"/>
</dbReference>
<feature type="domain" description="Hint" evidence="6">
    <location>
        <begin position="76"/>
        <end position="178"/>
    </location>
</feature>
<dbReference type="NCBIfam" id="TIGR01445">
    <property type="entry name" value="intein_Nterm"/>
    <property type="match status" value="1"/>
</dbReference>
<dbReference type="CDD" id="cd00081">
    <property type="entry name" value="Hint"/>
    <property type="match status" value="1"/>
</dbReference>
<evidence type="ECO:0000256" key="3">
    <source>
        <dbReference type="ARBA" id="ARBA00023014"/>
    </source>
</evidence>
<evidence type="ECO:0000313" key="8">
    <source>
        <dbReference type="Proteomes" id="UP000661607"/>
    </source>
</evidence>
<evidence type="ECO:0000313" key="7">
    <source>
        <dbReference type="EMBL" id="MBE1560317.1"/>
    </source>
</evidence>
<feature type="region of interest" description="Disordered" evidence="4">
    <location>
        <begin position="687"/>
        <end position="706"/>
    </location>
</feature>
<keyword evidence="2" id="KW-0408">Iron</keyword>
<dbReference type="Proteomes" id="UP000661607">
    <property type="component" value="Unassembled WGS sequence"/>
</dbReference>
<dbReference type="InterPro" id="IPR058240">
    <property type="entry name" value="rSAM_sf"/>
</dbReference>
<evidence type="ECO:0000256" key="1">
    <source>
        <dbReference type="ARBA" id="ARBA00022723"/>
    </source>
</evidence>
<proteinExistence type="predicted"/>
<dbReference type="PROSITE" id="PS50818">
    <property type="entry name" value="INTEIN_C_TER"/>
    <property type="match status" value="1"/>
</dbReference>
<dbReference type="NCBIfam" id="NF038136">
    <property type="entry name" value="rSAM_Rv_intein"/>
    <property type="match status" value="1"/>
</dbReference>
<sequence length="706" mass="75224">MRWDNLRLADDASGDDPAVPLFARGAVARTFDTPEFKGMTFYEIQAKSIINKVPAASRVPFSYTINPYRGCSHACSYCLAGDTPVLMADGRTRPIAELRAGDRIYGTRLVGGRRRYVVTEVLDHWSTVKAAHRVTLADGTRLVASGEHRFLTARGWKHVTGDVGRPSLGDGDRLVGGGRFAEPPEYDDDYRRGYLFAVLGPNSATPSVAASVGAASVGAISRAAISLGAISGGAVSLGAIPRVIPRGAVSGGAVSKGAASVGAVPGGVADRVRSFLDDLGLGLDLLETGDRVAFGETPTDVLLEMGGLALGRTPTDVERARPDAPAQGGGTIEGAGSVEEGDGTLEIAGGLPARPSWGWLKGFLAGAFDRDPASITLEGGAAERLRFLHTVDPASADPHGIEGAPVESAADVRVLSVEPLGVDVPMYDITTGTGDFIADGLVSHNCFARKTHEYLDLDAGHDFDSKIIVKVNAAELARKELATPRWGGHHVAMGTNVDCYQRAEGRYQLMPGILRALTEAANPFSILTKGTLILRDLPLLEAAARVTEVSTAVSVGFVDAGLWRAVEPGTPNPRRRLEACRRLTDSGIPCGVLMAPILPYLSDSPDRLEATVREIAAAGATHVTPIVLHLRPGAREWFLGWLAREHPRLVPRYLELYGRGAYAPKSYQERVSTQVRELARQYGIGRTPSWRIQPDQPPQPEQLSLL</sequence>
<dbReference type="InterPro" id="IPR030934">
    <property type="entry name" value="Intein_C"/>
</dbReference>
<dbReference type="PANTHER" id="PTHR43432:SF3">
    <property type="entry name" value="SLR0285 PROTEIN"/>
    <property type="match status" value="1"/>
</dbReference>
<evidence type="ECO:0000259" key="5">
    <source>
        <dbReference type="SMART" id="SM00305"/>
    </source>
</evidence>
<dbReference type="NCBIfam" id="NF038135">
    <property type="entry name" value="rSAM_Rv2578c"/>
    <property type="match status" value="1"/>
</dbReference>
<gene>
    <name evidence="7" type="ORF">H4W81_003096</name>
</gene>
<dbReference type="InterPro" id="IPR003586">
    <property type="entry name" value="Hint_dom_C"/>
</dbReference>
<organism evidence="7 8">
    <name type="scientific">Nonomuraea africana</name>
    <dbReference type="NCBI Taxonomy" id="46171"/>
    <lineage>
        <taxon>Bacteria</taxon>
        <taxon>Bacillati</taxon>
        <taxon>Actinomycetota</taxon>
        <taxon>Actinomycetes</taxon>
        <taxon>Streptosporangiales</taxon>
        <taxon>Streptosporangiaceae</taxon>
        <taxon>Nonomuraea</taxon>
    </lineage>
</organism>